<dbReference type="PANTHER" id="PTHR11040">
    <property type="entry name" value="ZINC/IRON TRANSPORTER"/>
    <property type="match status" value="1"/>
</dbReference>
<evidence type="ECO:0000256" key="7">
    <source>
        <dbReference type="ARBA" id="ARBA00023136"/>
    </source>
</evidence>
<evidence type="ECO:0000256" key="5">
    <source>
        <dbReference type="ARBA" id="ARBA00022833"/>
    </source>
</evidence>
<feature type="transmembrane region" description="Helical" evidence="8">
    <location>
        <begin position="167"/>
        <end position="189"/>
    </location>
</feature>
<evidence type="ECO:0000256" key="1">
    <source>
        <dbReference type="ARBA" id="ARBA00004651"/>
    </source>
</evidence>
<keyword evidence="7 8" id="KW-0472">Membrane</keyword>
<gene>
    <name evidence="9" type="ORF">L21TH_0151</name>
</gene>
<evidence type="ECO:0000313" key="9">
    <source>
        <dbReference type="EMBL" id="EOD01762.1"/>
    </source>
</evidence>
<dbReference type="InterPro" id="IPR003689">
    <property type="entry name" value="ZIP"/>
</dbReference>
<dbReference type="Pfam" id="PF02535">
    <property type="entry name" value="Zip"/>
    <property type="match status" value="1"/>
</dbReference>
<dbReference type="OrthoDB" id="9787346at2"/>
<sequence>MDNVFATTIIGFIVGIAGTGLGGIVALSIFNPNDKFLGMLLGATAGLMLAVVTFDLLPESYSIGGLWIEIVGLILGILLVFIIEDFIPESHISSFTTRKESFLKTGIIMGIGIAIHNLPEGLAVGSGFMFTREIGIKMALIIALHDLPEGIAMATPLRISGFSKLKVLLLTLISGIPTGIGAFIGAVLGSVSQTFIALCMSFAGGTMLYITCGEIIPNSKTLYKGRSSTVGLVIGFIIGIIITVKL</sequence>
<dbReference type="EMBL" id="ARZA01000021">
    <property type="protein sequence ID" value="EOD01762.1"/>
    <property type="molecule type" value="Genomic_DNA"/>
</dbReference>
<evidence type="ECO:0000256" key="2">
    <source>
        <dbReference type="ARBA" id="ARBA00006939"/>
    </source>
</evidence>
<keyword evidence="4 8" id="KW-0812">Transmembrane</keyword>
<comment type="caution">
    <text evidence="9">The sequence shown here is derived from an EMBL/GenBank/DDBJ whole genome shotgun (WGS) entry which is preliminary data.</text>
</comment>
<feature type="transmembrane region" description="Helical" evidence="8">
    <location>
        <begin position="63"/>
        <end position="83"/>
    </location>
</feature>
<keyword evidence="10" id="KW-1185">Reference proteome</keyword>
<dbReference type="Proteomes" id="UP000013378">
    <property type="component" value="Unassembled WGS sequence"/>
</dbReference>
<feature type="transmembrane region" description="Helical" evidence="8">
    <location>
        <begin position="228"/>
        <end position="244"/>
    </location>
</feature>
<feature type="transmembrane region" description="Helical" evidence="8">
    <location>
        <begin position="195"/>
        <end position="216"/>
    </location>
</feature>
<accession>R1AYI6</accession>
<evidence type="ECO:0000256" key="8">
    <source>
        <dbReference type="SAM" id="Phobius"/>
    </source>
</evidence>
<dbReference type="PANTHER" id="PTHR11040:SF211">
    <property type="entry name" value="ZINC TRANSPORTER ZIP11"/>
    <property type="match status" value="1"/>
</dbReference>
<keyword evidence="6 8" id="KW-1133">Transmembrane helix</keyword>
<dbReference type="RefSeq" id="WP_006306271.1">
    <property type="nucleotide sequence ID" value="NZ_ARZA01000021.1"/>
</dbReference>
<evidence type="ECO:0000256" key="4">
    <source>
        <dbReference type="ARBA" id="ARBA00022692"/>
    </source>
</evidence>
<proteinExistence type="inferred from homology"/>
<evidence type="ECO:0000313" key="10">
    <source>
        <dbReference type="Proteomes" id="UP000013378"/>
    </source>
</evidence>
<dbReference type="GO" id="GO:0005886">
    <property type="term" value="C:plasma membrane"/>
    <property type="evidence" value="ECO:0007669"/>
    <property type="project" value="UniProtKB-SubCell"/>
</dbReference>
<dbReference type="eggNOG" id="COG0428">
    <property type="taxonomic scope" value="Bacteria"/>
</dbReference>
<dbReference type="STRING" id="1304284.L21TH_0151"/>
<feature type="transmembrane region" description="Helical" evidence="8">
    <location>
        <begin position="37"/>
        <end position="57"/>
    </location>
</feature>
<organism evidence="9 10">
    <name type="scientific">Caldisalinibacter kiritimatiensis</name>
    <dbReference type="NCBI Taxonomy" id="1304284"/>
    <lineage>
        <taxon>Bacteria</taxon>
        <taxon>Bacillati</taxon>
        <taxon>Bacillota</taxon>
        <taxon>Tissierellia</taxon>
        <taxon>Tissierellales</taxon>
        <taxon>Thermohalobacteraceae</taxon>
        <taxon>Caldisalinibacter</taxon>
    </lineage>
</organism>
<evidence type="ECO:0000256" key="6">
    <source>
        <dbReference type="ARBA" id="ARBA00022989"/>
    </source>
</evidence>
<reference evidence="9 10" key="1">
    <citation type="journal article" date="2015" name="Geomicrobiol. J.">
        <title>Caldisalinibacter kiritimatiensis gen. nov., sp. nov., a moderately thermohalophilic thiosulfate-reducing bacterium from a hypersaline microbial mat.</title>
        <authorList>
            <person name="Ben Hania W."/>
            <person name="Joseph M."/>
            <person name="Fiebig A."/>
            <person name="Bunk B."/>
            <person name="Klenk H.-P."/>
            <person name="Fardeau M.-L."/>
            <person name="Spring S."/>
        </authorList>
    </citation>
    <scope>NUCLEOTIDE SEQUENCE [LARGE SCALE GENOMIC DNA]</scope>
    <source>
        <strain evidence="9 10">L21-TH-D2</strain>
    </source>
</reference>
<keyword evidence="5" id="KW-0862">Zinc</keyword>
<protein>
    <submittedName>
        <fullName evidence="9">Zinc transporter, ZIP family</fullName>
    </submittedName>
</protein>
<evidence type="ECO:0000256" key="3">
    <source>
        <dbReference type="ARBA" id="ARBA00022475"/>
    </source>
</evidence>
<dbReference type="AlphaFoldDB" id="R1AYI6"/>
<dbReference type="GO" id="GO:0005385">
    <property type="term" value="F:zinc ion transmembrane transporter activity"/>
    <property type="evidence" value="ECO:0007669"/>
    <property type="project" value="TreeGrafter"/>
</dbReference>
<name>R1AYI6_9FIRM</name>
<feature type="transmembrane region" description="Helical" evidence="8">
    <location>
        <begin position="6"/>
        <end position="30"/>
    </location>
</feature>
<comment type="similarity">
    <text evidence="2">Belongs to the ZIP transporter (TC 2.A.5) family.</text>
</comment>
<comment type="subcellular location">
    <subcellularLocation>
        <location evidence="1">Cell membrane</location>
        <topology evidence="1">Multi-pass membrane protein</topology>
    </subcellularLocation>
</comment>
<keyword evidence="3" id="KW-1003">Cell membrane</keyword>